<dbReference type="InterPro" id="IPR003852">
    <property type="entry name" value="Sig_transdc_His_kinase_KdpD_N"/>
</dbReference>
<reference evidence="14 17" key="1">
    <citation type="journal article" date="2018" name="Int. J. Syst. Evol. Microbiol.">
        <title>Draft Genome Sequence of Faecalimonas umbilicata JCM 30896T, an Acetate-Producing Bacterium Isolated from Human Feces.</title>
        <authorList>
            <person name="Sakamoto M."/>
            <person name="Ikeyama N."/>
            <person name="Yuki M."/>
            <person name="Ohkuma M."/>
        </authorList>
    </citation>
    <scope>NUCLEOTIDE SEQUENCE [LARGE SCALE GENOMIC DNA]</scope>
    <source>
        <strain evidence="14 17">EGH7</strain>
    </source>
</reference>
<dbReference type="Gene3D" id="3.40.50.620">
    <property type="entry name" value="HUPs"/>
    <property type="match status" value="1"/>
</dbReference>
<dbReference type="InterPro" id="IPR038318">
    <property type="entry name" value="KdpD_sf"/>
</dbReference>
<keyword evidence="2" id="KW-0597">Phosphoprotein</keyword>
<dbReference type="CDD" id="cd01987">
    <property type="entry name" value="USP_KdpD-like"/>
    <property type="match status" value="1"/>
</dbReference>
<feature type="domain" description="Sensor protein KdpD transmembrane" evidence="13">
    <location>
        <begin position="395"/>
        <end position="498"/>
    </location>
</feature>
<dbReference type="Pfam" id="PF13493">
    <property type="entry name" value="DUF4118"/>
    <property type="match status" value="1"/>
</dbReference>
<proteinExistence type="predicted"/>
<sequence>MNKKETGQMCIFLGYAAGVGKTYAMLEAAHDLKKSGVDVVAGYIEPHERAETRSKEEGLEKIPPLLVDYKGIKLREVDLNGILKRNPEVVLIDELAHTNAPGMCHQKRYEDIEEILNAGIDVYTTVNIQHLESLNDIVGKISGIHVKERIPDFIFDRATQIKLIDIEPDVLIQRLKDGKIYKSTQAERALHNFFAKEKLIALREITLRRTADKVNREAAKGQQAVSGDEKREIYQGEHILVCISPAPSCEKVIRSASRLAYAFQGKFTALYVETPSLQNADEHVKKKRDENIRLARLLGAKIATVFGEDVAFQIAEYARISGASKIVIGRTSHRSVLGQRKQNLTDQIDSYTKGIEIYIIPDRQSNKRKWSEEFKKKRGVDSQRGEGCGAEVIKGFLSLILSTAAGLGMQYLGFLNADIIMVYLLGILLLSLYTRRWFLPAAISLISVLVFDFLFVEPLYSLEIYKKGYGMTFLFMLIFSLSISAIISNARRQARESAKMMYRTELLLDNSRRMRRVDNIKDILKELSGQVLKLMNLPVVFFLNKDGKAVGPWVFPKEGESREELRGMIDNQEWAVADWVIANKKRAGCCTHTLPGAKAVYLPIQTSDEIYGVMGILLEEKRQIPSFEYGLLTAMLNEAALVFARINLVSGRMERRNEEKE</sequence>
<keyword evidence="5" id="KW-0547">Nucleotide-binding</keyword>
<feature type="transmembrane region" description="Helical" evidence="11">
    <location>
        <begin position="437"/>
        <end position="456"/>
    </location>
</feature>
<keyword evidence="4 11" id="KW-0812">Transmembrane</keyword>
<evidence type="ECO:0000256" key="2">
    <source>
        <dbReference type="ARBA" id="ARBA00022553"/>
    </source>
</evidence>
<keyword evidence="8 11" id="KW-1133">Transmembrane helix</keyword>
<feature type="transmembrane region" description="Helical" evidence="11">
    <location>
        <begin position="468"/>
        <end position="490"/>
    </location>
</feature>
<dbReference type="Gene3D" id="3.30.450.40">
    <property type="match status" value="1"/>
</dbReference>
<dbReference type="Proteomes" id="UP000702954">
    <property type="component" value="Unassembled WGS sequence"/>
</dbReference>
<reference evidence="15 16" key="2">
    <citation type="submission" date="2019-03" db="EMBL/GenBank/DDBJ databases">
        <title>Genomic Encyclopedia of Type Strains, Phase IV (KMG-IV): sequencing the most valuable type-strain genomes for metagenomic binning, comparative biology and taxonomic classification.</title>
        <authorList>
            <person name="Goeker M."/>
        </authorList>
    </citation>
    <scope>NUCLEOTIDE SEQUENCE [LARGE SCALE GENOMIC DNA]</scope>
    <source>
        <strain evidence="15 16">DSM 103426</strain>
    </source>
</reference>
<keyword evidence="10 11" id="KW-0472">Membrane</keyword>
<feature type="domain" description="Signal transduction histidine kinase osmosensitive K+ channel sensor N-terminal" evidence="12">
    <location>
        <begin position="6"/>
        <end position="214"/>
    </location>
</feature>
<accession>A0A4R3JKF6</accession>
<dbReference type="Pfam" id="PF02702">
    <property type="entry name" value="KdpD"/>
    <property type="match status" value="1"/>
</dbReference>
<comment type="subcellular location">
    <subcellularLocation>
        <location evidence="1">Membrane</location>
        <topology evidence="1">Multi-pass membrane protein</topology>
    </subcellularLocation>
</comment>
<evidence type="ECO:0000256" key="8">
    <source>
        <dbReference type="ARBA" id="ARBA00022989"/>
    </source>
</evidence>
<dbReference type="InterPro" id="IPR052023">
    <property type="entry name" value="Histidine_kinase_KdpD"/>
</dbReference>
<protein>
    <submittedName>
        <fullName evidence="15">K+-sensing histidine kinase KdpD</fullName>
    </submittedName>
</protein>
<evidence type="ECO:0000256" key="6">
    <source>
        <dbReference type="ARBA" id="ARBA00022777"/>
    </source>
</evidence>
<evidence type="ECO:0000256" key="4">
    <source>
        <dbReference type="ARBA" id="ARBA00022692"/>
    </source>
</evidence>
<dbReference type="InterPro" id="IPR025201">
    <property type="entry name" value="KdpD_TM"/>
</dbReference>
<dbReference type="InterPro" id="IPR014729">
    <property type="entry name" value="Rossmann-like_a/b/a_fold"/>
</dbReference>
<dbReference type="Gene3D" id="3.40.50.300">
    <property type="entry name" value="P-loop containing nucleotide triphosphate hydrolases"/>
    <property type="match status" value="1"/>
</dbReference>
<keyword evidence="7" id="KW-0067">ATP-binding</keyword>
<evidence type="ECO:0000259" key="13">
    <source>
        <dbReference type="Pfam" id="PF13493"/>
    </source>
</evidence>
<evidence type="ECO:0000313" key="14">
    <source>
        <dbReference type="EMBL" id="GBU04397.1"/>
    </source>
</evidence>
<dbReference type="PANTHER" id="PTHR45569:SF1">
    <property type="entry name" value="SENSOR PROTEIN KDPD"/>
    <property type="match status" value="1"/>
</dbReference>
<dbReference type="GO" id="GO:0000155">
    <property type="term" value="F:phosphorelay sensor kinase activity"/>
    <property type="evidence" value="ECO:0007669"/>
    <property type="project" value="InterPro"/>
</dbReference>
<keyword evidence="6 15" id="KW-0418">Kinase</keyword>
<gene>
    <name evidence="15" type="ORF">EDD74_11820</name>
    <name evidence="14" type="ORF">FAEUMB_09380</name>
</gene>
<dbReference type="GO" id="GO:0005524">
    <property type="term" value="F:ATP binding"/>
    <property type="evidence" value="ECO:0007669"/>
    <property type="project" value="UniProtKB-KW"/>
</dbReference>
<organism evidence="15 16">
    <name type="scientific">Faecalimonas umbilicata</name>
    <dbReference type="NCBI Taxonomy" id="1912855"/>
    <lineage>
        <taxon>Bacteria</taxon>
        <taxon>Bacillati</taxon>
        <taxon>Bacillota</taxon>
        <taxon>Clostridia</taxon>
        <taxon>Lachnospirales</taxon>
        <taxon>Lachnospiraceae</taxon>
        <taxon>Faecalimonas</taxon>
    </lineage>
</organism>
<evidence type="ECO:0000256" key="10">
    <source>
        <dbReference type="ARBA" id="ARBA00023136"/>
    </source>
</evidence>
<dbReference type="GO" id="GO:0005886">
    <property type="term" value="C:plasma membrane"/>
    <property type="evidence" value="ECO:0007669"/>
    <property type="project" value="TreeGrafter"/>
</dbReference>
<keyword evidence="17" id="KW-1185">Reference proteome</keyword>
<dbReference type="EMBL" id="BHEO01000002">
    <property type="protein sequence ID" value="GBU04397.1"/>
    <property type="molecule type" value="Genomic_DNA"/>
</dbReference>
<evidence type="ECO:0000256" key="9">
    <source>
        <dbReference type="ARBA" id="ARBA00023012"/>
    </source>
</evidence>
<dbReference type="SUPFAM" id="SSF52402">
    <property type="entry name" value="Adenine nucleotide alpha hydrolases-like"/>
    <property type="match status" value="1"/>
</dbReference>
<feature type="transmembrane region" description="Helical" evidence="11">
    <location>
        <begin position="411"/>
        <end position="430"/>
    </location>
</feature>
<keyword evidence="3" id="KW-0808">Transferase</keyword>
<evidence type="ECO:0000256" key="11">
    <source>
        <dbReference type="SAM" id="Phobius"/>
    </source>
</evidence>
<dbReference type="Gene3D" id="1.20.120.620">
    <property type="entry name" value="Backbone structure of the membrane domain of e. Coli histidine kinase receptor kdpd"/>
    <property type="match status" value="1"/>
</dbReference>
<evidence type="ECO:0000256" key="1">
    <source>
        <dbReference type="ARBA" id="ARBA00004141"/>
    </source>
</evidence>
<evidence type="ECO:0000256" key="5">
    <source>
        <dbReference type="ARBA" id="ARBA00022741"/>
    </source>
</evidence>
<dbReference type="Proteomes" id="UP000294613">
    <property type="component" value="Unassembled WGS sequence"/>
</dbReference>
<dbReference type="PANTHER" id="PTHR45569">
    <property type="entry name" value="SENSOR PROTEIN KDPD"/>
    <property type="match status" value="1"/>
</dbReference>
<keyword evidence="9" id="KW-0902">Two-component regulatory system</keyword>
<dbReference type="FunFam" id="3.40.50.300:FF:000483">
    <property type="entry name" value="Sensor histidine kinase KdpD"/>
    <property type="match status" value="1"/>
</dbReference>
<name>A0A4R3JKF6_9FIRM</name>
<dbReference type="AlphaFoldDB" id="A0A4R3JKF6"/>
<dbReference type="RefSeq" id="WP_116441305.1">
    <property type="nucleotide sequence ID" value="NZ_BHEO01000002.1"/>
</dbReference>
<comment type="caution">
    <text evidence="15">The sequence shown here is derived from an EMBL/GenBank/DDBJ whole genome shotgun (WGS) entry which is preliminary data.</text>
</comment>
<dbReference type="InterPro" id="IPR027417">
    <property type="entry name" value="P-loop_NTPase"/>
</dbReference>
<evidence type="ECO:0000313" key="17">
    <source>
        <dbReference type="Proteomes" id="UP000702954"/>
    </source>
</evidence>
<evidence type="ECO:0000256" key="7">
    <source>
        <dbReference type="ARBA" id="ARBA00022840"/>
    </source>
</evidence>
<dbReference type="GO" id="GO:0005737">
    <property type="term" value="C:cytoplasm"/>
    <property type="evidence" value="ECO:0007669"/>
    <property type="project" value="UniProtKB-ARBA"/>
</dbReference>
<evidence type="ECO:0000313" key="15">
    <source>
        <dbReference type="EMBL" id="TCS66686.1"/>
    </source>
</evidence>
<evidence type="ECO:0000256" key="3">
    <source>
        <dbReference type="ARBA" id="ARBA00022679"/>
    </source>
</evidence>
<dbReference type="EMBL" id="SLZV01000018">
    <property type="protein sequence ID" value="TCS66686.1"/>
    <property type="molecule type" value="Genomic_DNA"/>
</dbReference>
<evidence type="ECO:0000259" key="12">
    <source>
        <dbReference type="Pfam" id="PF02702"/>
    </source>
</evidence>
<evidence type="ECO:0000313" key="16">
    <source>
        <dbReference type="Proteomes" id="UP000294613"/>
    </source>
</evidence>
<dbReference type="InterPro" id="IPR029016">
    <property type="entry name" value="GAF-like_dom_sf"/>
</dbReference>